<dbReference type="Proteomes" id="UP000663873">
    <property type="component" value="Unassembled WGS sequence"/>
</dbReference>
<feature type="non-terminal residue" evidence="1">
    <location>
        <position position="1"/>
    </location>
</feature>
<evidence type="ECO:0000313" key="1">
    <source>
        <dbReference type="EMBL" id="CAF4951842.1"/>
    </source>
</evidence>
<proteinExistence type="predicted"/>
<organism evidence="1 2">
    <name type="scientific">Rotaria socialis</name>
    <dbReference type="NCBI Taxonomy" id="392032"/>
    <lineage>
        <taxon>Eukaryota</taxon>
        <taxon>Metazoa</taxon>
        <taxon>Spiralia</taxon>
        <taxon>Gnathifera</taxon>
        <taxon>Rotifera</taxon>
        <taxon>Eurotatoria</taxon>
        <taxon>Bdelloidea</taxon>
        <taxon>Philodinida</taxon>
        <taxon>Philodinidae</taxon>
        <taxon>Rotaria</taxon>
    </lineage>
</organism>
<name>A0A821XVW5_9BILA</name>
<accession>A0A821XVW5</accession>
<evidence type="ECO:0000313" key="2">
    <source>
        <dbReference type="Proteomes" id="UP000663873"/>
    </source>
</evidence>
<dbReference type="AlphaFoldDB" id="A0A821XVW5"/>
<comment type="caution">
    <text evidence="1">The sequence shown here is derived from an EMBL/GenBank/DDBJ whole genome shotgun (WGS) entry which is preliminary data.</text>
</comment>
<reference evidence="1" key="1">
    <citation type="submission" date="2021-02" db="EMBL/GenBank/DDBJ databases">
        <authorList>
            <person name="Nowell W R."/>
        </authorList>
    </citation>
    <scope>NUCLEOTIDE SEQUENCE</scope>
</reference>
<keyword evidence="2" id="KW-1185">Reference proteome</keyword>
<dbReference type="EMBL" id="CAJOBP010092461">
    <property type="protein sequence ID" value="CAF4951842.1"/>
    <property type="molecule type" value="Genomic_DNA"/>
</dbReference>
<gene>
    <name evidence="1" type="ORF">UJA718_LOCUS47790</name>
</gene>
<protein>
    <submittedName>
        <fullName evidence="1">Uncharacterized protein</fullName>
    </submittedName>
</protein>
<sequence>MKYIPLNDDTSNHNVPCITALHSFVNEFEKMDR</sequence>